<feature type="disulfide bond" evidence="6">
    <location>
        <begin position="227"/>
        <end position="236"/>
    </location>
</feature>
<dbReference type="InterPro" id="IPR001881">
    <property type="entry name" value="EGF-like_Ca-bd_dom"/>
</dbReference>
<dbReference type="SUPFAM" id="SSF57184">
    <property type="entry name" value="Growth factor receptor domain"/>
    <property type="match status" value="2"/>
</dbReference>
<organism evidence="9 10">
    <name type="scientific">Strigamia maritima</name>
    <name type="common">European centipede</name>
    <name type="synonym">Geophilus maritimus</name>
    <dbReference type="NCBI Taxonomy" id="126957"/>
    <lineage>
        <taxon>Eukaryota</taxon>
        <taxon>Metazoa</taxon>
        <taxon>Ecdysozoa</taxon>
        <taxon>Arthropoda</taxon>
        <taxon>Myriapoda</taxon>
        <taxon>Chilopoda</taxon>
        <taxon>Pleurostigmophora</taxon>
        <taxon>Geophilomorpha</taxon>
        <taxon>Linotaeniidae</taxon>
        <taxon>Strigamia</taxon>
    </lineage>
</organism>
<feature type="disulfide bond" evidence="6">
    <location>
        <begin position="188"/>
        <end position="197"/>
    </location>
</feature>
<dbReference type="PRINTS" id="PR00895">
    <property type="entry name" value="PENTAXIN"/>
</dbReference>
<dbReference type="SMART" id="SM00159">
    <property type="entry name" value="PTX"/>
    <property type="match status" value="1"/>
</dbReference>
<dbReference type="PANTHER" id="PTHR24049">
    <property type="entry name" value="CRUMBS FAMILY MEMBER"/>
    <property type="match status" value="1"/>
</dbReference>
<protein>
    <recommendedName>
        <fullName evidence="11">Sushi, von Willebrand factor type A, EGF and pentraxin domain-containing protein 1</fullName>
    </recommendedName>
</protein>
<dbReference type="Pfam" id="PF12661">
    <property type="entry name" value="hEGF"/>
    <property type="match status" value="1"/>
</dbReference>
<dbReference type="Pfam" id="PF00354">
    <property type="entry name" value="Pentaxin"/>
    <property type="match status" value="1"/>
</dbReference>
<dbReference type="EMBL" id="JH431715">
    <property type="status" value="NOT_ANNOTATED_CDS"/>
    <property type="molecule type" value="Genomic_DNA"/>
</dbReference>
<reference evidence="9" key="2">
    <citation type="submission" date="2015-02" db="UniProtKB">
        <authorList>
            <consortium name="EnsemblMetazoa"/>
        </authorList>
    </citation>
    <scope>IDENTIFICATION</scope>
</reference>
<dbReference type="FunFam" id="2.10.25.10:FF:000012">
    <property type="entry name" value="Delta-like protein"/>
    <property type="match status" value="1"/>
</dbReference>
<feature type="domain" description="EGF-like" evidence="7">
    <location>
        <begin position="353"/>
        <end position="389"/>
    </location>
</feature>
<evidence type="ECO:0000313" key="10">
    <source>
        <dbReference type="Proteomes" id="UP000014500"/>
    </source>
</evidence>
<dbReference type="PRINTS" id="PR00010">
    <property type="entry name" value="EGFBLOOD"/>
</dbReference>
<evidence type="ECO:0000256" key="4">
    <source>
        <dbReference type="ARBA" id="ARBA00023157"/>
    </source>
</evidence>
<feature type="domain" description="EGF-like" evidence="7">
    <location>
        <begin position="667"/>
        <end position="707"/>
    </location>
</feature>
<feature type="domain" description="EGF-like" evidence="7">
    <location>
        <begin position="277"/>
        <end position="318"/>
    </location>
</feature>
<dbReference type="Pfam" id="PF00093">
    <property type="entry name" value="VWC"/>
    <property type="match status" value="1"/>
</dbReference>
<dbReference type="PROSITE" id="PS01187">
    <property type="entry name" value="EGF_CA"/>
    <property type="match status" value="1"/>
</dbReference>
<evidence type="ECO:0000259" key="7">
    <source>
        <dbReference type="PROSITE" id="PS50026"/>
    </source>
</evidence>
<dbReference type="InterPro" id="IPR013032">
    <property type="entry name" value="EGF-like_CS"/>
</dbReference>
<dbReference type="FunFam" id="2.10.50.10:FF:000018">
    <property type="entry name" value="Sushi, von Willebrand factor type A, EGF and pentraxin domain-containing 1"/>
    <property type="match status" value="1"/>
</dbReference>
<feature type="domain" description="EGF-like" evidence="7">
    <location>
        <begin position="162"/>
        <end position="198"/>
    </location>
</feature>
<dbReference type="GO" id="GO:0016318">
    <property type="term" value="P:ommatidial rotation"/>
    <property type="evidence" value="ECO:0007669"/>
    <property type="project" value="UniProtKB-ARBA"/>
</dbReference>
<keyword evidence="5" id="KW-0325">Glycoprotein</keyword>
<keyword evidence="10" id="KW-1185">Reference proteome</keyword>
<dbReference type="PROSITE" id="PS00010">
    <property type="entry name" value="ASX_HYDROXYL"/>
    <property type="match status" value="2"/>
</dbReference>
<dbReference type="Pfam" id="PF07699">
    <property type="entry name" value="Ephrin_rec_like"/>
    <property type="match status" value="3"/>
</dbReference>
<evidence type="ECO:0000256" key="2">
    <source>
        <dbReference type="ARBA" id="ARBA00022729"/>
    </source>
</evidence>
<sequence length="752" mass="83398">KCPPGTYYEANTLTCTLCPLNTYQDIESSSECKSCPVLHYTSQEGAENENQCKAACEIGEYSQTGLQQCIACPIGTYQNETRQVSCRMCSEDKTTWSVGAYSEHQCTTPCSPGHYSPTGFEPCMPCARGFFQSSEQSTECIKCEGSQMTLAVGTSDVTQCLEINPCKPNPCFNHADCLNDNGKVKCQCSSGYFGDRCDIEIDHCDIKLSCLNGGTCMSNNESYTCECPHGYSGFYCEKKTRNCLEGTCLNGGTCIDNGNSHHCECLDGFSGNNCEQNFDDCFPGACQNGGTCFDSGKPQSANKFYCCCPKGYYGPLCDKPIECDSIHCANGGTCLHDKCLCKPGFIGELCEKKINYCLLRPCHNHGTCINNQVNFLCECAPGFKGDLCEHRVPIDYDMVFVSQNTSIYTIVNTTKDLYALTISFWMKVESSDTEHFGTPISYSYLSPIDKHTELTGLSFYNSEELIVYLHGMELRTLTRRTSDGIWHHYLMTWGSFDGTWRLYKDGEQVADGSGVGVGIPLWRGYMVIGQDQNTLGGGFRQIDSFKGIISQVNLWDFAMEVEEVKQLYRSCGYIGNVIGWPDFQTTLPDGTFVTSSPSDICSGLDKCGQNVKECHCHNNNILNSTLCENRLETCISNSCQHNQLCRTLNNVSFCDCHGYTGKFCHYDINECLYGNGGCTHECINTHGSYSCNCPKGFTLDTDGHTCTSLRQCLHKGLLYAEKEEWTDGCEKCNCIKGKVKCHFKKCSQIDCL</sequence>
<keyword evidence="1 6" id="KW-0245">EGF-like domain</keyword>
<dbReference type="InterPro" id="IPR001007">
    <property type="entry name" value="VWF_dom"/>
</dbReference>
<dbReference type="InterPro" id="IPR000152">
    <property type="entry name" value="EGF-type_Asp/Asn_hydroxyl_site"/>
</dbReference>
<dbReference type="GO" id="GO:0050769">
    <property type="term" value="P:positive regulation of neurogenesis"/>
    <property type="evidence" value="ECO:0007669"/>
    <property type="project" value="UniProtKB-ARBA"/>
</dbReference>
<dbReference type="CDD" id="cd00054">
    <property type="entry name" value="EGF_CA"/>
    <property type="match status" value="5"/>
</dbReference>
<evidence type="ECO:0000259" key="8">
    <source>
        <dbReference type="PROSITE" id="PS51828"/>
    </source>
</evidence>
<reference evidence="10" key="1">
    <citation type="submission" date="2011-05" db="EMBL/GenBank/DDBJ databases">
        <authorList>
            <person name="Richards S.R."/>
            <person name="Qu J."/>
            <person name="Jiang H."/>
            <person name="Jhangiani S.N."/>
            <person name="Agravi P."/>
            <person name="Goodspeed R."/>
            <person name="Gross S."/>
            <person name="Mandapat C."/>
            <person name="Jackson L."/>
            <person name="Mathew T."/>
            <person name="Pu L."/>
            <person name="Thornton R."/>
            <person name="Saada N."/>
            <person name="Wilczek-Boney K.B."/>
            <person name="Lee S."/>
            <person name="Kovar C."/>
            <person name="Wu Y."/>
            <person name="Scherer S.E."/>
            <person name="Worley K.C."/>
            <person name="Muzny D.M."/>
            <person name="Gibbs R."/>
        </authorList>
    </citation>
    <scope>NUCLEOTIDE SEQUENCE</scope>
    <source>
        <strain evidence="10">Brora</strain>
    </source>
</reference>
<dbReference type="PANTHER" id="PTHR24049:SF30">
    <property type="match status" value="1"/>
</dbReference>
<evidence type="ECO:0008006" key="11">
    <source>
        <dbReference type="Google" id="ProtNLM"/>
    </source>
</evidence>
<dbReference type="InterPro" id="IPR011641">
    <property type="entry name" value="Tyr-kin_ephrin_A/B_rcpt-like"/>
</dbReference>
<name>T1IZH3_STRMM</name>
<feature type="domain" description="EGF-like" evidence="7">
    <location>
        <begin position="630"/>
        <end position="665"/>
    </location>
</feature>
<dbReference type="OMA" id="HECINTH"/>
<dbReference type="Gene3D" id="2.60.120.200">
    <property type="match status" value="1"/>
</dbReference>
<keyword evidence="2" id="KW-0732">Signal</keyword>
<dbReference type="GO" id="GO:0005509">
    <property type="term" value="F:calcium ion binding"/>
    <property type="evidence" value="ECO:0007669"/>
    <property type="project" value="InterPro"/>
</dbReference>
<dbReference type="GO" id="GO:0048056">
    <property type="term" value="P:R3/R4 cell differentiation"/>
    <property type="evidence" value="ECO:0007669"/>
    <property type="project" value="UniProtKB-ARBA"/>
</dbReference>
<comment type="caution">
    <text evidence="6">Lacks conserved residue(s) required for the propagation of feature annotation.</text>
</comment>
<dbReference type="GO" id="GO:0007157">
    <property type="term" value="P:heterophilic cell-cell adhesion via plasma membrane cell adhesion molecules"/>
    <property type="evidence" value="ECO:0007669"/>
    <property type="project" value="TreeGrafter"/>
</dbReference>
<dbReference type="Pfam" id="PF00008">
    <property type="entry name" value="EGF"/>
    <property type="match status" value="4"/>
</dbReference>
<dbReference type="HOGENOM" id="CLU_370332_0_0_1"/>
<dbReference type="FunFam" id="2.10.25.10:FF:000066">
    <property type="entry name" value="FAT atypical cadherin 4"/>
    <property type="match status" value="1"/>
</dbReference>
<evidence type="ECO:0000256" key="1">
    <source>
        <dbReference type="ARBA" id="ARBA00022536"/>
    </source>
</evidence>
<dbReference type="GO" id="GO:0042063">
    <property type="term" value="P:gliogenesis"/>
    <property type="evidence" value="ECO:0007669"/>
    <property type="project" value="UniProtKB-ARBA"/>
</dbReference>
<dbReference type="SUPFAM" id="SSF57196">
    <property type="entry name" value="EGF/Laminin"/>
    <property type="match status" value="4"/>
</dbReference>
<dbReference type="FunFam" id="2.10.25.10:FF:000173">
    <property type="entry name" value="Neurogenic locus notch protein 2"/>
    <property type="match status" value="1"/>
</dbReference>
<dbReference type="InterPro" id="IPR000742">
    <property type="entry name" value="EGF"/>
</dbReference>
<feature type="domain" description="EGF-like" evidence="7">
    <location>
        <begin position="239"/>
        <end position="275"/>
    </location>
</feature>
<dbReference type="InterPro" id="IPR013320">
    <property type="entry name" value="ConA-like_dom_sf"/>
</dbReference>
<feature type="disulfide bond" evidence="6">
    <location>
        <begin position="379"/>
        <end position="388"/>
    </location>
</feature>
<dbReference type="InterPro" id="IPR009030">
    <property type="entry name" value="Growth_fac_rcpt_cys_sf"/>
</dbReference>
<evidence type="ECO:0000256" key="6">
    <source>
        <dbReference type="PROSITE-ProRule" id="PRU00076"/>
    </source>
</evidence>
<dbReference type="SUPFAM" id="SSF57603">
    <property type="entry name" value="FnI-like domain"/>
    <property type="match status" value="1"/>
</dbReference>
<evidence type="ECO:0000256" key="3">
    <source>
        <dbReference type="ARBA" id="ARBA00022737"/>
    </source>
</evidence>
<dbReference type="GO" id="GO:0032991">
    <property type="term" value="C:protein-containing complex"/>
    <property type="evidence" value="ECO:0007669"/>
    <property type="project" value="TreeGrafter"/>
</dbReference>
<dbReference type="Gene3D" id="2.10.25.10">
    <property type="entry name" value="Laminin"/>
    <property type="match status" value="8"/>
</dbReference>
<dbReference type="EnsemblMetazoa" id="SMAR006648-RA">
    <property type="protein sequence ID" value="SMAR006648-PA"/>
    <property type="gene ID" value="SMAR006648"/>
</dbReference>
<dbReference type="SMART" id="SM01411">
    <property type="entry name" value="Ephrin_rec_like"/>
    <property type="match status" value="3"/>
</dbReference>
<feature type="domain" description="EGF-like" evidence="7">
    <location>
        <begin position="319"/>
        <end position="351"/>
    </location>
</feature>
<accession>T1IZH3</accession>
<evidence type="ECO:0000256" key="5">
    <source>
        <dbReference type="ARBA" id="ARBA00023180"/>
    </source>
</evidence>
<dbReference type="GO" id="GO:0005886">
    <property type="term" value="C:plasma membrane"/>
    <property type="evidence" value="ECO:0007669"/>
    <property type="project" value="TreeGrafter"/>
</dbReference>
<keyword evidence="4 6" id="KW-1015">Disulfide bond</keyword>
<dbReference type="STRING" id="126957.T1IZH3"/>
<dbReference type="PROSITE" id="PS00022">
    <property type="entry name" value="EGF_1"/>
    <property type="match status" value="6"/>
</dbReference>
<dbReference type="InterPro" id="IPR051022">
    <property type="entry name" value="Notch_Cell-Fate_Det"/>
</dbReference>
<feature type="disulfide bond" evidence="6">
    <location>
        <begin position="308"/>
        <end position="317"/>
    </location>
</feature>
<dbReference type="InterPro" id="IPR001759">
    <property type="entry name" value="PTX_dom"/>
</dbReference>
<dbReference type="PROSITE" id="PS51828">
    <property type="entry name" value="PTX_2"/>
    <property type="match status" value="1"/>
</dbReference>
<dbReference type="SMART" id="SM00179">
    <property type="entry name" value="EGF_CA"/>
    <property type="match status" value="6"/>
</dbReference>
<dbReference type="InterPro" id="IPR018097">
    <property type="entry name" value="EGF_Ca-bd_CS"/>
</dbReference>
<dbReference type="PROSITE" id="PS01186">
    <property type="entry name" value="EGF_2"/>
    <property type="match status" value="7"/>
</dbReference>
<dbReference type="Pfam" id="PF14670">
    <property type="entry name" value="FXa_inhibition"/>
    <property type="match status" value="1"/>
</dbReference>
<dbReference type="GO" id="GO:0045197">
    <property type="term" value="P:establishment or maintenance of epithelial cell apical/basal polarity"/>
    <property type="evidence" value="ECO:0007669"/>
    <property type="project" value="TreeGrafter"/>
</dbReference>
<dbReference type="GO" id="GO:0000902">
    <property type="term" value="P:cell morphogenesis"/>
    <property type="evidence" value="ECO:0007669"/>
    <property type="project" value="UniProtKB-ARBA"/>
</dbReference>
<dbReference type="PROSITE" id="PS50026">
    <property type="entry name" value="EGF_3"/>
    <property type="match status" value="8"/>
</dbReference>
<evidence type="ECO:0000313" key="9">
    <source>
        <dbReference type="EnsemblMetazoa" id="SMAR006648-PA"/>
    </source>
</evidence>
<dbReference type="AlphaFoldDB" id="T1IZH3"/>
<feature type="domain" description="Pentraxin (PTX)" evidence="8">
    <location>
        <begin position="394"/>
        <end position="601"/>
    </location>
</feature>
<dbReference type="PhylomeDB" id="T1IZH3"/>
<dbReference type="FunFam" id="2.10.25.10:FF:000230">
    <property type="entry name" value="Delta-like protein"/>
    <property type="match status" value="1"/>
</dbReference>
<feature type="disulfide bond" evidence="6">
    <location>
        <begin position="265"/>
        <end position="274"/>
    </location>
</feature>
<feature type="disulfide bond" evidence="6">
    <location>
        <begin position="341"/>
        <end position="350"/>
    </location>
</feature>
<dbReference type="eggNOG" id="KOG1217">
    <property type="taxonomic scope" value="Eukaryota"/>
</dbReference>
<proteinExistence type="predicted"/>
<dbReference type="SMART" id="SM00181">
    <property type="entry name" value="EGF"/>
    <property type="match status" value="8"/>
</dbReference>
<feature type="domain" description="EGF-like" evidence="7">
    <location>
        <begin position="200"/>
        <end position="237"/>
    </location>
</feature>
<dbReference type="Gene3D" id="2.10.50.10">
    <property type="entry name" value="Tumor Necrosis Factor Receptor, subunit A, domain 2"/>
    <property type="match status" value="2"/>
</dbReference>
<dbReference type="FunFam" id="2.10.25.10:FF:000010">
    <property type="entry name" value="Pro-epidermal growth factor"/>
    <property type="match status" value="1"/>
</dbReference>
<dbReference type="eggNOG" id="KOG1218">
    <property type="taxonomic scope" value="Eukaryota"/>
</dbReference>
<keyword evidence="3" id="KW-0677">Repeat</keyword>
<dbReference type="SUPFAM" id="SSF49899">
    <property type="entry name" value="Concanavalin A-like lectins/glucanases"/>
    <property type="match status" value="1"/>
</dbReference>
<dbReference type="GO" id="GO:0048666">
    <property type="term" value="P:neuron development"/>
    <property type="evidence" value="ECO:0007669"/>
    <property type="project" value="UniProtKB-ARBA"/>
</dbReference>
<dbReference type="Proteomes" id="UP000014500">
    <property type="component" value="Unassembled WGS sequence"/>
</dbReference>